<evidence type="ECO:0000313" key="4">
    <source>
        <dbReference type="EMBL" id="MBB4105858.1"/>
    </source>
</evidence>
<evidence type="ECO:0000256" key="2">
    <source>
        <dbReference type="ARBA" id="ARBA00022475"/>
    </source>
</evidence>
<comment type="caution">
    <text evidence="4">The sequence shown here is derived from an EMBL/GenBank/DDBJ whole genome shotgun (WGS) entry which is preliminary data.</text>
</comment>
<organism evidence="4 5">
    <name type="scientific">Allorhizobium borbori</name>
    <dbReference type="NCBI Taxonomy" id="485907"/>
    <lineage>
        <taxon>Bacteria</taxon>
        <taxon>Pseudomonadati</taxon>
        <taxon>Pseudomonadota</taxon>
        <taxon>Alphaproteobacteria</taxon>
        <taxon>Hyphomicrobiales</taxon>
        <taxon>Rhizobiaceae</taxon>
        <taxon>Rhizobium/Agrobacterium group</taxon>
        <taxon>Allorhizobium</taxon>
    </lineage>
</organism>
<reference evidence="4 5" key="1">
    <citation type="submission" date="2020-08" db="EMBL/GenBank/DDBJ databases">
        <title>Genomic Encyclopedia of Type Strains, Phase IV (KMG-IV): sequencing the most valuable type-strain genomes for metagenomic binning, comparative biology and taxonomic classification.</title>
        <authorList>
            <person name="Goeker M."/>
        </authorList>
    </citation>
    <scope>NUCLEOTIDE SEQUENCE [LARGE SCALE GENOMIC DNA]</scope>
    <source>
        <strain evidence="4 5">DSM 26385</strain>
    </source>
</reference>
<gene>
    <name evidence="4" type="ORF">GGQ66_004446</name>
</gene>
<keyword evidence="5" id="KW-1185">Reference proteome</keyword>
<dbReference type="AlphaFoldDB" id="A0A7W6K608"/>
<dbReference type="SUPFAM" id="SSF50956">
    <property type="entry name" value="Thermostable phytase (3-phytase)"/>
    <property type="match status" value="1"/>
</dbReference>
<proteinExistence type="predicted"/>
<dbReference type="EMBL" id="JACIDU010000033">
    <property type="protein sequence ID" value="MBB4105858.1"/>
    <property type="molecule type" value="Genomic_DNA"/>
</dbReference>
<dbReference type="RefSeq" id="WP_183795729.1">
    <property type="nucleotide sequence ID" value="NZ_JACIDU010000033.1"/>
</dbReference>
<keyword evidence="3" id="KW-0472">Membrane</keyword>
<evidence type="ECO:0000256" key="3">
    <source>
        <dbReference type="ARBA" id="ARBA00023136"/>
    </source>
</evidence>
<dbReference type="InterPro" id="IPR009722">
    <property type="entry name" value="YjiK/CarP"/>
</dbReference>
<evidence type="ECO:0000256" key="1">
    <source>
        <dbReference type="ARBA" id="ARBA00004236"/>
    </source>
</evidence>
<sequence>MCWAIVVAALAMLAVLWISAVPALVYFEAVGAFSSTHSANSLGLDRYRVTIERQPIGGIGDNLSGLSYSNKTGTLFAVTNRPPQVVELSTDGHLLRTIALEGVTDPEGITHVAGDRFIIADEGSQSLHWVTIRPNLSRLSLDGGERLKLNIGAMHNMGFEGLSWDASHQRLYVTQEMFPARVIVINGLEADAGLRLEIDEWRPKNWADAFLMDLSSVSLHEPTGNLLLLSHMASMLVEHDSEGSVLSTLPLWRGWHGLERSVGQAEGVAVGPQGEIFIVSEPNLFYRFERL</sequence>
<comment type="subcellular location">
    <subcellularLocation>
        <location evidence="1">Cell membrane</location>
    </subcellularLocation>
</comment>
<dbReference type="Pfam" id="PF06977">
    <property type="entry name" value="SdiA-regulated"/>
    <property type="match status" value="1"/>
</dbReference>
<accession>A0A7W6K608</accession>
<dbReference type="CDD" id="cd09971">
    <property type="entry name" value="SdiA-regulated"/>
    <property type="match status" value="1"/>
</dbReference>
<evidence type="ECO:0000313" key="5">
    <source>
        <dbReference type="Proteomes" id="UP000584824"/>
    </source>
</evidence>
<protein>
    <submittedName>
        <fullName evidence="4">Uncharacterized protein YjiK</fullName>
    </submittedName>
</protein>
<name>A0A7W6K608_9HYPH</name>
<dbReference type="Proteomes" id="UP000584824">
    <property type="component" value="Unassembled WGS sequence"/>
</dbReference>
<dbReference type="GO" id="GO:0005886">
    <property type="term" value="C:plasma membrane"/>
    <property type="evidence" value="ECO:0007669"/>
    <property type="project" value="UniProtKB-SubCell"/>
</dbReference>
<keyword evidence="2" id="KW-1003">Cell membrane</keyword>